<gene>
    <name evidence="9" type="ORF">GCM10023116_20860</name>
</gene>
<keyword evidence="6 8" id="KW-1133">Transmembrane helix</keyword>
<evidence type="ECO:0000256" key="4">
    <source>
        <dbReference type="ARBA" id="ARBA00022475"/>
    </source>
</evidence>
<dbReference type="PROSITE" id="PS00197">
    <property type="entry name" value="2FE2S_FER_1"/>
    <property type="match status" value="1"/>
</dbReference>
<keyword evidence="4 8" id="KW-1003">Cell membrane</keyword>
<feature type="transmembrane region" description="Helical" evidence="8">
    <location>
        <begin position="38"/>
        <end position="61"/>
    </location>
</feature>
<evidence type="ECO:0000313" key="9">
    <source>
        <dbReference type="EMBL" id="GAA4649805.1"/>
    </source>
</evidence>
<comment type="subcellular location">
    <subcellularLocation>
        <location evidence="1 8">Cell membrane</location>
        <topology evidence="1 8">Multi-pass membrane protein</topology>
    </subcellularLocation>
</comment>
<sequence length="241" mass="25225">MAVLSLSMVLYAMVIFCGAFIQGSLGFGLAIVSAPVLYWLNPVLVPGPVIMMALSVAAINLFRYRRTISLKGLGSAIAGRIPGSLLGGYLLTVVSGDVLTLFLGSMVLLAVLASLSRIRISATPVTLCMAGFLSGVMGTATAIGGPPMALVMQHESADSMRANLSGYFVISSIVSLVILFANGYFSREQLQLSLMMVPAAILGAVTANYVSHHFSQTLLRQCVLGLCSVCGLVAILSVFID</sequence>
<evidence type="ECO:0000256" key="5">
    <source>
        <dbReference type="ARBA" id="ARBA00022692"/>
    </source>
</evidence>
<dbReference type="RefSeq" id="WP_345195805.1">
    <property type="nucleotide sequence ID" value="NZ_BAABFL010000313.1"/>
</dbReference>
<evidence type="ECO:0000256" key="8">
    <source>
        <dbReference type="RuleBase" id="RU363041"/>
    </source>
</evidence>
<dbReference type="EMBL" id="BAABFL010000313">
    <property type="protein sequence ID" value="GAA4649805.1"/>
    <property type="molecule type" value="Genomic_DNA"/>
</dbReference>
<dbReference type="InterPro" id="IPR006058">
    <property type="entry name" value="2Fe2S_fd_BS"/>
</dbReference>
<evidence type="ECO:0000256" key="7">
    <source>
        <dbReference type="ARBA" id="ARBA00023136"/>
    </source>
</evidence>
<comment type="similarity">
    <text evidence="2 8">Belongs to the 4-toluene sulfonate uptake permease (TSUP) (TC 2.A.102) family.</text>
</comment>
<evidence type="ECO:0000256" key="3">
    <source>
        <dbReference type="ARBA" id="ARBA00022448"/>
    </source>
</evidence>
<dbReference type="InterPro" id="IPR002781">
    <property type="entry name" value="TM_pro_TauE-like"/>
</dbReference>
<keyword evidence="3" id="KW-0813">Transport</keyword>
<keyword evidence="5 8" id="KW-0812">Transmembrane</keyword>
<reference evidence="10" key="1">
    <citation type="journal article" date="2019" name="Int. J. Syst. Evol. Microbiol.">
        <title>The Global Catalogue of Microorganisms (GCM) 10K type strain sequencing project: providing services to taxonomists for standard genome sequencing and annotation.</title>
        <authorList>
            <consortium name="The Broad Institute Genomics Platform"/>
            <consortium name="The Broad Institute Genome Sequencing Center for Infectious Disease"/>
            <person name="Wu L."/>
            <person name="Ma J."/>
        </authorList>
    </citation>
    <scope>NUCLEOTIDE SEQUENCE [LARGE SCALE GENOMIC DNA]</scope>
    <source>
        <strain evidence="10">JCM 17805</strain>
    </source>
</reference>
<proteinExistence type="inferred from homology"/>
<feature type="transmembrane region" description="Helical" evidence="8">
    <location>
        <begin position="164"/>
        <end position="185"/>
    </location>
</feature>
<dbReference type="Proteomes" id="UP001500604">
    <property type="component" value="Unassembled WGS sequence"/>
</dbReference>
<evidence type="ECO:0000313" key="10">
    <source>
        <dbReference type="Proteomes" id="UP001500604"/>
    </source>
</evidence>
<feature type="transmembrane region" description="Helical" evidence="8">
    <location>
        <begin position="218"/>
        <end position="240"/>
    </location>
</feature>
<evidence type="ECO:0000256" key="6">
    <source>
        <dbReference type="ARBA" id="ARBA00022989"/>
    </source>
</evidence>
<dbReference type="Pfam" id="PF01925">
    <property type="entry name" value="TauE"/>
    <property type="match status" value="1"/>
</dbReference>
<dbReference type="PANTHER" id="PTHR30269:SF37">
    <property type="entry name" value="MEMBRANE TRANSPORTER PROTEIN"/>
    <property type="match status" value="1"/>
</dbReference>
<dbReference type="InterPro" id="IPR052017">
    <property type="entry name" value="TSUP"/>
</dbReference>
<evidence type="ECO:0000256" key="1">
    <source>
        <dbReference type="ARBA" id="ARBA00004651"/>
    </source>
</evidence>
<name>A0ABP8V415_9GAMM</name>
<organism evidence="9 10">
    <name type="scientific">Kistimonas scapharcae</name>
    <dbReference type="NCBI Taxonomy" id="1036133"/>
    <lineage>
        <taxon>Bacteria</taxon>
        <taxon>Pseudomonadati</taxon>
        <taxon>Pseudomonadota</taxon>
        <taxon>Gammaproteobacteria</taxon>
        <taxon>Oceanospirillales</taxon>
        <taxon>Endozoicomonadaceae</taxon>
        <taxon>Kistimonas</taxon>
    </lineage>
</organism>
<keyword evidence="10" id="KW-1185">Reference proteome</keyword>
<keyword evidence="7 8" id="KW-0472">Membrane</keyword>
<protein>
    <recommendedName>
        <fullName evidence="8">Probable membrane transporter protein</fullName>
    </recommendedName>
</protein>
<feature type="transmembrane region" description="Helical" evidence="8">
    <location>
        <begin position="125"/>
        <end position="144"/>
    </location>
</feature>
<evidence type="ECO:0000256" key="2">
    <source>
        <dbReference type="ARBA" id="ARBA00009142"/>
    </source>
</evidence>
<dbReference type="PANTHER" id="PTHR30269">
    <property type="entry name" value="TRANSMEMBRANE PROTEIN YFCA"/>
    <property type="match status" value="1"/>
</dbReference>
<feature type="transmembrane region" description="Helical" evidence="8">
    <location>
        <begin position="98"/>
        <end position="118"/>
    </location>
</feature>
<comment type="caution">
    <text evidence="9">The sequence shown here is derived from an EMBL/GenBank/DDBJ whole genome shotgun (WGS) entry which is preliminary data.</text>
</comment>
<accession>A0ABP8V415</accession>
<feature type="transmembrane region" description="Helical" evidence="8">
    <location>
        <begin position="9"/>
        <end position="32"/>
    </location>
</feature>